<name>A0A8D8Z1I8_9HEMI</name>
<dbReference type="InterPro" id="IPR057251">
    <property type="entry name" value="FP_C"/>
</dbReference>
<protein>
    <recommendedName>
        <fullName evidence="2">FP protein C-terminal domain-containing protein</fullName>
    </recommendedName>
</protein>
<proteinExistence type="predicted"/>
<dbReference type="InterPro" id="IPR004244">
    <property type="entry name" value="Transposase_22"/>
</dbReference>
<sequence>MNDIETSIQFTSKQYEEFREVMENMKNKIDTLETAQAKLEKENQELKKNLEEMKTDHGERLDFNENRSRICNLEIRNFPETQGEDVVKIVTEIGRTIGLPVPAEGDIQVAHRVDQKNKERGNRPIIVHMASRYLRNKWLKQFKNFNKTGERKRVTAKMVNKTLTDSPIYINEHITIQKKLLLRDVKDLAKRSGYKFVWVKDSYILVKKDENERYVKKINTRREFEEFEREMRRQTFTR</sequence>
<evidence type="ECO:0000259" key="2">
    <source>
        <dbReference type="Pfam" id="PF25298"/>
    </source>
</evidence>
<dbReference type="EMBL" id="HBUF01410812">
    <property type="protein sequence ID" value="CAG6739008.1"/>
    <property type="molecule type" value="Transcribed_RNA"/>
</dbReference>
<evidence type="ECO:0000313" key="3">
    <source>
        <dbReference type="EMBL" id="CAG6739007.1"/>
    </source>
</evidence>
<dbReference type="EMBL" id="HBUF01410811">
    <property type="protein sequence ID" value="CAG6739007.1"/>
    <property type="molecule type" value="Transcribed_RNA"/>
</dbReference>
<dbReference type="AlphaFoldDB" id="A0A8D8Z1I8"/>
<dbReference type="Pfam" id="PF25298">
    <property type="entry name" value="Baculo_FP_2nd"/>
    <property type="match status" value="1"/>
</dbReference>
<feature type="domain" description="FP protein C-terminal" evidence="2">
    <location>
        <begin position="176"/>
        <end position="213"/>
    </location>
</feature>
<keyword evidence="1" id="KW-0175">Coiled coil</keyword>
<dbReference type="Gene3D" id="3.30.70.1820">
    <property type="entry name" value="L1 transposable element, RRM domain"/>
    <property type="match status" value="1"/>
</dbReference>
<reference evidence="3" key="1">
    <citation type="submission" date="2021-05" db="EMBL/GenBank/DDBJ databases">
        <authorList>
            <person name="Alioto T."/>
            <person name="Alioto T."/>
            <person name="Gomez Garrido J."/>
        </authorList>
    </citation>
    <scope>NUCLEOTIDE SEQUENCE</scope>
</reference>
<organism evidence="3">
    <name type="scientific">Cacopsylla melanoneura</name>
    <dbReference type="NCBI Taxonomy" id="428564"/>
    <lineage>
        <taxon>Eukaryota</taxon>
        <taxon>Metazoa</taxon>
        <taxon>Ecdysozoa</taxon>
        <taxon>Arthropoda</taxon>
        <taxon>Hexapoda</taxon>
        <taxon>Insecta</taxon>
        <taxon>Pterygota</taxon>
        <taxon>Neoptera</taxon>
        <taxon>Paraneoptera</taxon>
        <taxon>Hemiptera</taxon>
        <taxon>Sternorrhyncha</taxon>
        <taxon>Psylloidea</taxon>
        <taxon>Psyllidae</taxon>
        <taxon>Psyllinae</taxon>
        <taxon>Cacopsylla</taxon>
    </lineage>
</organism>
<accession>A0A8D8Z1I8</accession>
<evidence type="ECO:0000256" key="1">
    <source>
        <dbReference type="SAM" id="Coils"/>
    </source>
</evidence>
<dbReference type="PANTHER" id="PTHR11505">
    <property type="entry name" value="L1 TRANSPOSABLE ELEMENT-RELATED"/>
    <property type="match status" value="1"/>
</dbReference>
<feature type="coiled-coil region" evidence="1">
    <location>
        <begin position="8"/>
        <end position="56"/>
    </location>
</feature>